<evidence type="ECO:0000313" key="8">
    <source>
        <dbReference type="Proteomes" id="UP000033651"/>
    </source>
</evidence>
<gene>
    <name evidence="7" type="ORF">VI08_01660</name>
</gene>
<organism evidence="7 8">
    <name type="scientific">Luteibacter yeojuensis</name>
    <dbReference type="NCBI Taxonomy" id="345309"/>
    <lineage>
        <taxon>Bacteria</taxon>
        <taxon>Pseudomonadati</taxon>
        <taxon>Pseudomonadota</taxon>
        <taxon>Gammaproteobacteria</taxon>
        <taxon>Lysobacterales</taxon>
        <taxon>Rhodanobacteraceae</taxon>
        <taxon>Luteibacter</taxon>
    </lineage>
</organism>
<keyword evidence="7" id="KW-0238">DNA-binding</keyword>
<dbReference type="EMBL" id="JZRB01000003">
    <property type="protein sequence ID" value="KJV36932.1"/>
    <property type="molecule type" value="Genomic_DNA"/>
</dbReference>
<reference evidence="7 8" key="1">
    <citation type="submission" date="2015-03" db="EMBL/GenBank/DDBJ databases">
        <title>Draft genome sequence of Luteibacter yeojuensis strain SU11.</title>
        <authorList>
            <person name="Sulaiman J."/>
            <person name="Priya K."/>
            <person name="Chan K.-G."/>
        </authorList>
    </citation>
    <scope>NUCLEOTIDE SEQUENCE [LARGE SCALE GENOMIC DNA]</scope>
    <source>
        <strain evidence="7 8">SU11</strain>
    </source>
</reference>
<evidence type="ECO:0000256" key="6">
    <source>
        <dbReference type="SAM" id="MobiDB-lite"/>
    </source>
</evidence>
<dbReference type="InterPro" id="IPR003772">
    <property type="entry name" value="YceD"/>
</dbReference>
<dbReference type="PANTHER" id="PTHR38099:SF1">
    <property type="entry name" value="LARGE RIBOSOMAL RNA SUBUNIT ACCUMULATION PROTEIN YCED"/>
    <property type="match status" value="1"/>
</dbReference>
<dbReference type="PANTHER" id="PTHR38099">
    <property type="entry name" value="LARGE RIBOSOMAL RNA SUBUNIT ACCUMULATION PROTEIN YCED"/>
    <property type="match status" value="1"/>
</dbReference>
<keyword evidence="4" id="KW-0690">Ribosome biogenesis</keyword>
<dbReference type="GO" id="GO:0003677">
    <property type="term" value="F:DNA binding"/>
    <property type="evidence" value="ECO:0007669"/>
    <property type="project" value="UniProtKB-KW"/>
</dbReference>
<dbReference type="InterPro" id="IPR039255">
    <property type="entry name" value="YceD_bac"/>
</dbReference>
<name>A0A0F3L128_9GAMM</name>
<comment type="caution">
    <text evidence="7">The sequence shown here is derived from an EMBL/GenBank/DDBJ whole genome shotgun (WGS) entry which is preliminary data.</text>
</comment>
<comment type="similarity">
    <text evidence="2">Belongs to the DUF177 domain family.</text>
</comment>
<dbReference type="Proteomes" id="UP000033651">
    <property type="component" value="Unassembled WGS sequence"/>
</dbReference>
<evidence type="ECO:0000256" key="5">
    <source>
        <dbReference type="ARBA" id="ARBA00031841"/>
    </source>
</evidence>
<feature type="region of interest" description="Disordered" evidence="6">
    <location>
        <begin position="139"/>
        <end position="164"/>
    </location>
</feature>
<dbReference type="GO" id="GO:0005829">
    <property type="term" value="C:cytosol"/>
    <property type="evidence" value="ECO:0007669"/>
    <property type="project" value="TreeGrafter"/>
</dbReference>
<accession>A0A0F3L128</accession>
<dbReference type="OrthoDB" id="9786771at2"/>
<sequence length="173" mass="18986">MSVTLPSSVDAWREVRARRSFQGQLPLSAFKRLGEVVASPDGDVTYELDFGRDDLGVAYVAVRATASPTLVCQRSLEPFQLPVEVDTRLGLIVEEREEASLPPGYEPLLLEQDGKLDPLAAIEDELLLALPLVPVNPDYELPEDVTRSGEEEVPSAPEASDNPFAALRELMKK</sequence>
<dbReference type="GO" id="GO:0042254">
    <property type="term" value="P:ribosome biogenesis"/>
    <property type="evidence" value="ECO:0007669"/>
    <property type="project" value="UniProtKB-KW"/>
</dbReference>
<evidence type="ECO:0000256" key="1">
    <source>
        <dbReference type="ARBA" id="ARBA00002868"/>
    </source>
</evidence>
<keyword evidence="8" id="KW-1185">Reference proteome</keyword>
<comment type="function">
    <text evidence="1">Plays a role in synthesis, processing and/or stability of 23S rRNA.</text>
</comment>
<dbReference type="Pfam" id="PF02620">
    <property type="entry name" value="YceD"/>
    <property type="match status" value="1"/>
</dbReference>
<evidence type="ECO:0000256" key="4">
    <source>
        <dbReference type="ARBA" id="ARBA00022517"/>
    </source>
</evidence>
<protein>
    <recommendedName>
        <fullName evidence="3">Large ribosomal RNA subunit accumulation protein YceD</fullName>
    </recommendedName>
    <alternativeName>
        <fullName evidence="5">23S rRNA accumulation protein YceD</fullName>
    </alternativeName>
</protein>
<dbReference type="PATRIC" id="fig|345309.4.peg.2200"/>
<evidence type="ECO:0000313" key="7">
    <source>
        <dbReference type="EMBL" id="KJV36932.1"/>
    </source>
</evidence>
<proteinExistence type="inferred from homology"/>
<evidence type="ECO:0000256" key="3">
    <source>
        <dbReference type="ARBA" id="ARBA00015716"/>
    </source>
</evidence>
<dbReference type="AlphaFoldDB" id="A0A0F3L128"/>
<evidence type="ECO:0000256" key="2">
    <source>
        <dbReference type="ARBA" id="ARBA00010740"/>
    </source>
</evidence>